<proteinExistence type="predicted"/>
<name>A0A1H9TVB7_9ACTN</name>
<sequence>MAHLTQKGLDADLCGQLNKGPNHEGTRYESWRREYDKLQAKAKGEDYVRHFCLKYNSQVPVWAAGEFMTIGCAIALYRMML</sequence>
<dbReference type="Proteomes" id="UP000198815">
    <property type="component" value="Unassembled WGS sequence"/>
</dbReference>
<accession>A0A1H9TVB7</accession>
<dbReference type="InterPro" id="IPR011664">
    <property type="entry name" value="Abi_system_AbiD/AbiF-like"/>
</dbReference>
<dbReference type="OrthoDB" id="5363652at2"/>
<evidence type="ECO:0000313" key="2">
    <source>
        <dbReference type="EMBL" id="SES01300.1"/>
    </source>
</evidence>
<evidence type="ECO:0000313" key="3">
    <source>
        <dbReference type="Proteomes" id="UP000198815"/>
    </source>
</evidence>
<protein>
    <submittedName>
        <fullName evidence="2">Abi-like protein</fullName>
    </submittedName>
</protein>
<keyword evidence="3" id="KW-1185">Reference proteome</keyword>
<evidence type="ECO:0000256" key="1">
    <source>
        <dbReference type="SAM" id="MobiDB-lite"/>
    </source>
</evidence>
<reference evidence="2 3" key="1">
    <citation type="submission" date="2016-10" db="EMBL/GenBank/DDBJ databases">
        <authorList>
            <person name="de Groot N.N."/>
        </authorList>
    </citation>
    <scope>NUCLEOTIDE SEQUENCE [LARGE SCALE GENOMIC DNA]</scope>
    <source>
        <strain evidence="2 3">DSM 16859</strain>
    </source>
</reference>
<dbReference type="Pfam" id="PF07751">
    <property type="entry name" value="Abi_2"/>
    <property type="match status" value="1"/>
</dbReference>
<organism evidence="2 3">
    <name type="scientific">Propionibacterium cyclohexanicum</name>
    <dbReference type="NCBI Taxonomy" id="64702"/>
    <lineage>
        <taxon>Bacteria</taxon>
        <taxon>Bacillati</taxon>
        <taxon>Actinomycetota</taxon>
        <taxon>Actinomycetes</taxon>
        <taxon>Propionibacteriales</taxon>
        <taxon>Propionibacteriaceae</taxon>
        <taxon>Propionibacterium</taxon>
    </lineage>
</organism>
<dbReference type="EMBL" id="FOGZ01000030">
    <property type="protein sequence ID" value="SES01300.1"/>
    <property type="molecule type" value="Genomic_DNA"/>
</dbReference>
<feature type="region of interest" description="Disordered" evidence="1">
    <location>
        <begin position="1"/>
        <end position="27"/>
    </location>
</feature>
<dbReference type="AlphaFoldDB" id="A0A1H9TVB7"/>
<gene>
    <name evidence="2" type="ORF">SAMN05443377_1301</name>
</gene>